<gene>
    <name evidence="3" type="ORF">GSF08_02330</name>
</gene>
<name>A0A6N8U640_9FIRM</name>
<sequence>MHKPDKICPVCFSSRSTDQTLGNWFWNRDILCGGCRSYFIPANGFFELGELRVFALYQYEEQIENLLYQYKENRDAALADIFFWLNAKQITRRYRGYTMIGMPSSADKIAERGFHHLKRMLEVVQLPYADLFEKDAAYKQSLKSGAERKEIKSHMRLRKDAVIPNTPLLLVDDVCTTGATLKHAYKLLEKHTMDMEALVLSAHEKITIHSDDEKALRRKKGRKKQYDRKSKMV</sequence>
<feature type="compositionally biased region" description="Basic residues" evidence="2">
    <location>
        <begin position="216"/>
        <end position="226"/>
    </location>
</feature>
<dbReference type="Gene3D" id="3.40.50.2020">
    <property type="match status" value="1"/>
</dbReference>
<evidence type="ECO:0000313" key="4">
    <source>
        <dbReference type="Proteomes" id="UP000434036"/>
    </source>
</evidence>
<accession>A0A6N8U640</accession>
<evidence type="ECO:0000313" key="3">
    <source>
        <dbReference type="EMBL" id="MXQ72784.1"/>
    </source>
</evidence>
<evidence type="ECO:0000256" key="2">
    <source>
        <dbReference type="SAM" id="MobiDB-lite"/>
    </source>
</evidence>
<dbReference type="InterPro" id="IPR000836">
    <property type="entry name" value="PRTase_dom"/>
</dbReference>
<reference evidence="3 4" key="1">
    <citation type="submission" date="2019-12" db="EMBL/GenBank/DDBJ databases">
        <authorList>
            <person name="Yang R."/>
        </authorList>
    </citation>
    <scope>NUCLEOTIDE SEQUENCE [LARGE SCALE GENOMIC DNA]</scope>
    <source>
        <strain evidence="3 4">DONG20-135</strain>
    </source>
</reference>
<dbReference type="PANTHER" id="PTHR47505">
    <property type="entry name" value="DNA UTILIZATION PROTEIN YHGH"/>
    <property type="match status" value="1"/>
</dbReference>
<comment type="similarity">
    <text evidence="1">Belongs to the ComF/GntX family.</text>
</comment>
<dbReference type="InterPro" id="IPR029057">
    <property type="entry name" value="PRTase-like"/>
</dbReference>
<evidence type="ECO:0000256" key="1">
    <source>
        <dbReference type="ARBA" id="ARBA00008007"/>
    </source>
</evidence>
<feature type="region of interest" description="Disordered" evidence="2">
    <location>
        <begin position="214"/>
        <end position="233"/>
    </location>
</feature>
<keyword evidence="4" id="KW-1185">Reference proteome</keyword>
<reference evidence="3 4" key="2">
    <citation type="submission" date="2020-01" db="EMBL/GenBank/DDBJ databases">
        <title>Clostridiaceae sp. nov. isolated from the gut of human by culturomics.</title>
        <authorList>
            <person name="Chang Y."/>
        </authorList>
    </citation>
    <scope>NUCLEOTIDE SEQUENCE [LARGE SCALE GENOMIC DNA]</scope>
    <source>
        <strain evidence="3 4">DONG20-135</strain>
    </source>
</reference>
<proteinExistence type="inferred from homology"/>
<dbReference type="EMBL" id="WUUQ01000001">
    <property type="protein sequence ID" value="MXQ72784.1"/>
    <property type="molecule type" value="Genomic_DNA"/>
</dbReference>
<dbReference type="InterPro" id="IPR051910">
    <property type="entry name" value="ComF/GntX_DNA_util-trans"/>
</dbReference>
<dbReference type="SUPFAM" id="SSF53271">
    <property type="entry name" value="PRTase-like"/>
    <property type="match status" value="1"/>
</dbReference>
<comment type="caution">
    <text evidence="3">The sequence shown here is derived from an EMBL/GenBank/DDBJ whole genome shotgun (WGS) entry which is preliminary data.</text>
</comment>
<organism evidence="3 4">
    <name type="scientific">Copranaerobaculum intestinale</name>
    <dbReference type="NCBI Taxonomy" id="2692629"/>
    <lineage>
        <taxon>Bacteria</taxon>
        <taxon>Bacillati</taxon>
        <taxon>Bacillota</taxon>
        <taxon>Erysipelotrichia</taxon>
        <taxon>Erysipelotrichales</taxon>
        <taxon>Erysipelotrichaceae</taxon>
        <taxon>Copranaerobaculum</taxon>
    </lineage>
</organism>
<dbReference type="Proteomes" id="UP000434036">
    <property type="component" value="Unassembled WGS sequence"/>
</dbReference>
<dbReference type="PANTHER" id="PTHR47505:SF1">
    <property type="entry name" value="DNA UTILIZATION PROTEIN YHGH"/>
    <property type="match status" value="1"/>
</dbReference>
<dbReference type="RefSeq" id="WP_160624264.1">
    <property type="nucleotide sequence ID" value="NZ_WUUQ01000001.1"/>
</dbReference>
<dbReference type="CDD" id="cd06223">
    <property type="entry name" value="PRTases_typeI"/>
    <property type="match status" value="1"/>
</dbReference>
<protein>
    <submittedName>
        <fullName evidence="3">ComF family protein</fullName>
    </submittedName>
</protein>
<dbReference type="AlphaFoldDB" id="A0A6N8U640"/>